<name>D6TF36_KTERA</name>
<keyword evidence="2" id="KW-1185">Reference proteome</keyword>
<accession>D6TF36</accession>
<evidence type="ECO:0000313" key="1">
    <source>
        <dbReference type="EMBL" id="EFH90436.1"/>
    </source>
</evidence>
<proteinExistence type="predicted"/>
<dbReference type="STRING" id="485913.Krac_12057"/>
<evidence type="ECO:0000313" key="2">
    <source>
        <dbReference type="Proteomes" id="UP000004508"/>
    </source>
</evidence>
<comment type="caution">
    <text evidence="1">The sequence shown here is derived from an EMBL/GenBank/DDBJ whole genome shotgun (WGS) entry which is preliminary data.</text>
</comment>
<dbReference type="InParanoid" id="D6TF36"/>
<gene>
    <name evidence="1" type="ORF">Krac_12057</name>
</gene>
<dbReference type="Proteomes" id="UP000004508">
    <property type="component" value="Unassembled WGS sequence"/>
</dbReference>
<sequence length="79" mass="8761">MTRGISRVILKLSHRVSWHCLLGNLSALAVPPSGGPRMGVGFRIRSQQQMPGKMRGTVLAFHQEKETDCGYAKDHVSSW</sequence>
<dbReference type="AlphaFoldDB" id="D6TF36"/>
<dbReference type="EMBL" id="ADVG01000001">
    <property type="protein sequence ID" value="EFH90436.1"/>
    <property type="molecule type" value="Genomic_DNA"/>
</dbReference>
<organism evidence="1 2">
    <name type="scientific">Ktedonobacter racemifer DSM 44963</name>
    <dbReference type="NCBI Taxonomy" id="485913"/>
    <lineage>
        <taxon>Bacteria</taxon>
        <taxon>Bacillati</taxon>
        <taxon>Chloroflexota</taxon>
        <taxon>Ktedonobacteria</taxon>
        <taxon>Ktedonobacterales</taxon>
        <taxon>Ktedonobacteraceae</taxon>
        <taxon>Ktedonobacter</taxon>
    </lineage>
</organism>
<protein>
    <submittedName>
        <fullName evidence="1">Uncharacterized protein</fullName>
    </submittedName>
</protein>
<reference evidence="1 2" key="1">
    <citation type="journal article" date="2011" name="Stand. Genomic Sci.">
        <title>Non-contiguous finished genome sequence and contextual data of the filamentous soil bacterium Ktedonobacter racemifer type strain (SOSP1-21).</title>
        <authorList>
            <person name="Chang Y.J."/>
            <person name="Land M."/>
            <person name="Hauser L."/>
            <person name="Chertkov O."/>
            <person name="Del Rio T.G."/>
            <person name="Nolan M."/>
            <person name="Copeland A."/>
            <person name="Tice H."/>
            <person name="Cheng J.F."/>
            <person name="Lucas S."/>
            <person name="Han C."/>
            <person name="Goodwin L."/>
            <person name="Pitluck S."/>
            <person name="Ivanova N."/>
            <person name="Ovchinikova G."/>
            <person name="Pati A."/>
            <person name="Chen A."/>
            <person name="Palaniappan K."/>
            <person name="Mavromatis K."/>
            <person name="Liolios K."/>
            <person name="Brettin T."/>
            <person name="Fiebig A."/>
            <person name="Rohde M."/>
            <person name="Abt B."/>
            <person name="Goker M."/>
            <person name="Detter J.C."/>
            <person name="Woyke T."/>
            <person name="Bristow J."/>
            <person name="Eisen J.A."/>
            <person name="Markowitz V."/>
            <person name="Hugenholtz P."/>
            <person name="Kyrpides N.C."/>
            <person name="Klenk H.P."/>
            <person name="Lapidus A."/>
        </authorList>
    </citation>
    <scope>NUCLEOTIDE SEQUENCE [LARGE SCALE GENOMIC DNA]</scope>
    <source>
        <strain evidence="2">DSM 44963</strain>
    </source>
</reference>